<sequence>MKKLALSMACVVMSVAAAQAADYKIDPAHTNARFYIDHFNTSTNSGGFYGINGDITFVEEEMSGDISVSIPVNTLNTGFKAFDEHMLSSDILDVEKHPTIDFKSTKLNFDDKKLTSVEGNLTMKGQTHPVELKATKFNCYESPMVNAEVCGGDFETTIDRTQWGVDYLVKEGMEKMVTLKIQVEAVKQ</sequence>
<dbReference type="EMBL" id="QGDB01000002">
    <property type="protein sequence ID" value="PWL18307.1"/>
    <property type="molecule type" value="Genomic_DNA"/>
</dbReference>
<dbReference type="Proteomes" id="UP000245865">
    <property type="component" value="Unassembled WGS sequence"/>
</dbReference>
<dbReference type="PANTHER" id="PTHR34406:SF2">
    <property type="entry name" value="PERIPLASMIC PROTEIN"/>
    <property type="match status" value="1"/>
</dbReference>
<name>A0A316J8N6_9HYPH</name>
<evidence type="ECO:0000259" key="2">
    <source>
        <dbReference type="SMART" id="SM00867"/>
    </source>
</evidence>
<dbReference type="Pfam" id="PF04264">
    <property type="entry name" value="YceI"/>
    <property type="match status" value="1"/>
</dbReference>
<dbReference type="InterPro" id="IPR007372">
    <property type="entry name" value="Lipid/polyisoprenoid-bd_YceI"/>
</dbReference>
<feature type="chain" id="PRO_5016444245" evidence="1">
    <location>
        <begin position="21"/>
        <end position="188"/>
    </location>
</feature>
<reference evidence="3 4" key="1">
    <citation type="submission" date="2018-05" db="EMBL/GenBank/DDBJ databases">
        <title>Comparative genomic sequence analysis between strain HN4 and CCM 8460T (Falsochrobactrum ovis) will provide more evidence to prove that HN4 is a new species of Falsochrobactrum.</title>
        <authorList>
            <person name="Lyu W."/>
            <person name="Sun L."/>
            <person name="Yao L."/>
        </authorList>
    </citation>
    <scope>NUCLEOTIDE SEQUENCE [LARGE SCALE GENOMIC DNA]</scope>
    <source>
        <strain evidence="3 4">HN4</strain>
    </source>
</reference>
<feature type="domain" description="Lipid/polyisoprenoid-binding YceI-like" evidence="2">
    <location>
        <begin position="22"/>
        <end position="186"/>
    </location>
</feature>
<dbReference type="SUPFAM" id="SSF101874">
    <property type="entry name" value="YceI-like"/>
    <property type="match status" value="1"/>
</dbReference>
<dbReference type="SMART" id="SM00867">
    <property type="entry name" value="YceI"/>
    <property type="match status" value="1"/>
</dbReference>
<keyword evidence="1" id="KW-0732">Signal</keyword>
<organism evidence="3 4">
    <name type="scientific">Falsochrobactrum shanghaiense</name>
    <dbReference type="NCBI Taxonomy" id="2201899"/>
    <lineage>
        <taxon>Bacteria</taxon>
        <taxon>Pseudomonadati</taxon>
        <taxon>Pseudomonadota</taxon>
        <taxon>Alphaproteobacteria</taxon>
        <taxon>Hyphomicrobiales</taxon>
        <taxon>Brucellaceae</taxon>
        <taxon>Falsochrobactrum</taxon>
    </lineage>
</organism>
<evidence type="ECO:0000313" key="4">
    <source>
        <dbReference type="Proteomes" id="UP000245865"/>
    </source>
</evidence>
<dbReference type="AlphaFoldDB" id="A0A316J8N6"/>
<protein>
    <submittedName>
        <fullName evidence="3">Polyisoprenoid-binding protein</fullName>
    </submittedName>
</protein>
<gene>
    <name evidence="3" type="ORF">DKP76_04175</name>
</gene>
<feature type="signal peptide" evidence="1">
    <location>
        <begin position="1"/>
        <end position="20"/>
    </location>
</feature>
<dbReference type="PANTHER" id="PTHR34406">
    <property type="entry name" value="PROTEIN YCEI"/>
    <property type="match status" value="1"/>
</dbReference>
<accession>A0A316J8N6</accession>
<evidence type="ECO:0000256" key="1">
    <source>
        <dbReference type="SAM" id="SignalP"/>
    </source>
</evidence>
<dbReference type="RefSeq" id="WP_109705208.1">
    <property type="nucleotide sequence ID" value="NZ_QGDB01000002.1"/>
</dbReference>
<proteinExistence type="predicted"/>
<evidence type="ECO:0000313" key="3">
    <source>
        <dbReference type="EMBL" id="PWL18307.1"/>
    </source>
</evidence>
<keyword evidence="4" id="KW-1185">Reference proteome</keyword>
<dbReference type="InterPro" id="IPR036761">
    <property type="entry name" value="TTHA0802/YceI-like_sf"/>
</dbReference>
<comment type="caution">
    <text evidence="3">The sequence shown here is derived from an EMBL/GenBank/DDBJ whole genome shotgun (WGS) entry which is preliminary data.</text>
</comment>
<dbReference type="OrthoDB" id="9811006at2"/>
<dbReference type="Gene3D" id="2.40.128.110">
    <property type="entry name" value="Lipid/polyisoprenoid-binding, YceI-like"/>
    <property type="match status" value="1"/>
</dbReference>